<dbReference type="OrthoDB" id="3257486at2759"/>
<accession>R7SFF5</accession>
<keyword evidence="3" id="KW-1185">Reference proteome</keyword>
<name>R7SFF5_CONPW</name>
<evidence type="ECO:0008006" key="4">
    <source>
        <dbReference type="Google" id="ProtNLM"/>
    </source>
</evidence>
<reference evidence="3" key="1">
    <citation type="journal article" date="2012" name="Science">
        <title>The Paleozoic origin of enzymatic lignin decomposition reconstructed from 31 fungal genomes.</title>
        <authorList>
            <person name="Floudas D."/>
            <person name="Binder M."/>
            <person name="Riley R."/>
            <person name="Barry K."/>
            <person name="Blanchette R.A."/>
            <person name="Henrissat B."/>
            <person name="Martinez A.T."/>
            <person name="Otillar R."/>
            <person name="Spatafora J.W."/>
            <person name="Yadav J.S."/>
            <person name="Aerts A."/>
            <person name="Benoit I."/>
            <person name="Boyd A."/>
            <person name="Carlson A."/>
            <person name="Copeland A."/>
            <person name="Coutinho P.M."/>
            <person name="de Vries R.P."/>
            <person name="Ferreira P."/>
            <person name="Findley K."/>
            <person name="Foster B."/>
            <person name="Gaskell J."/>
            <person name="Glotzer D."/>
            <person name="Gorecki P."/>
            <person name="Heitman J."/>
            <person name="Hesse C."/>
            <person name="Hori C."/>
            <person name="Igarashi K."/>
            <person name="Jurgens J.A."/>
            <person name="Kallen N."/>
            <person name="Kersten P."/>
            <person name="Kohler A."/>
            <person name="Kuees U."/>
            <person name="Kumar T.K.A."/>
            <person name="Kuo A."/>
            <person name="LaButti K."/>
            <person name="Larrondo L.F."/>
            <person name="Lindquist E."/>
            <person name="Ling A."/>
            <person name="Lombard V."/>
            <person name="Lucas S."/>
            <person name="Lundell T."/>
            <person name="Martin R."/>
            <person name="McLaughlin D.J."/>
            <person name="Morgenstern I."/>
            <person name="Morin E."/>
            <person name="Murat C."/>
            <person name="Nagy L.G."/>
            <person name="Nolan M."/>
            <person name="Ohm R.A."/>
            <person name="Patyshakuliyeva A."/>
            <person name="Rokas A."/>
            <person name="Ruiz-Duenas F.J."/>
            <person name="Sabat G."/>
            <person name="Salamov A."/>
            <person name="Samejima M."/>
            <person name="Schmutz J."/>
            <person name="Slot J.C."/>
            <person name="St John F."/>
            <person name="Stenlid J."/>
            <person name="Sun H."/>
            <person name="Sun S."/>
            <person name="Syed K."/>
            <person name="Tsang A."/>
            <person name="Wiebenga A."/>
            <person name="Young D."/>
            <person name="Pisabarro A."/>
            <person name="Eastwood D.C."/>
            <person name="Martin F."/>
            <person name="Cullen D."/>
            <person name="Grigoriev I.V."/>
            <person name="Hibbett D.S."/>
        </authorList>
    </citation>
    <scope>NUCLEOTIDE SEQUENCE [LARGE SCALE GENOMIC DNA]</scope>
    <source>
        <strain evidence="3">RWD-64-598 SS2</strain>
    </source>
</reference>
<evidence type="ECO:0000313" key="2">
    <source>
        <dbReference type="EMBL" id="EIW73809.1"/>
    </source>
</evidence>
<evidence type="ECO:0000313" key="1">
    <source>
        <dbReference type="EMBL" id="EIW73763.1"/>
    </source>
</evidence>
<dbReference type="KEGG" id="cput:CONPUDRAFT_29977"/>
<dbReference type="EMBL" id="JH711667">
    <property type="protein sequence ID" value="EIW73809.1"/>
    <property type="molecule type" value="Genomic_DNA"/>
</dbReference>
<reference evidence="2" key="2">
    <citation type="submission" date="2012-05" db="EMBL/GenBank/DDBJ databases">
        <title>The Paleozoic origin of enzymatic mechanisms for lignin decomposition reconstructed using 31 fungal genomes.</title>
        <authorList>
            <consortium name="US DOE Joint Genome Institute (JGI-PGF)"/>
            <person name="Floudas D."/>
            <person name="Binder M."/>
            <person name="Riley R."/>
            <person name="Barry K."/>
            <person name="Blanchette R.A."/>
            <person name="Henrissat B."/>
            <person name="Martinez A.T."/>
            <person name="Otillar R."/>
            <person name="Spatafora J.W."/>
            <person name="Yadav J.S."/>
            <person name="Aerts A."/>
            <person name="Benoit I."/>
            <person name="Boyd A."/>
            <person name="Carlson A."/>
            <person name="Copeland A."/>
            <person name="Coutinho P.M."/>
            <person name="de Vries R.P."/>
            <person name="Ferreira P."/>
            <person name="Findley K."/>
            <person name="Foster B."/>
            <person name="Gaskell J."/>
            <person name="Glotzer D."/>
            <person name="Gorecki P."/>
            <person name="Heitman J."/>
            <person name="Hesse C."/>
            <person name="Hori C."/>
            <person name="Igarashi K."/>
            <person name="Jurgens J.A."/>
            <person name="Kallen N."/>
            <person name="Kersten P."/>
            <person name="Kohler A."/>
            <person name="Kues U."/>
            <person name="Kumar T.K."/>
            <person name="Kuo A."/>
            <person name="LaButti K."/>
            <person name="Larrondo L.F."/>
            <person name="Lindquist E."/>
            <person name="Ling A."/>
            <person name="Lombard V."/>
            <person name="Lucas S."/>
            <person name="Lundell T."/>
            <person name="Martin R."/>
            <person name="McLaughlin D.J."/>
            <person name="Morgenstern I."/>
            <person name="Morin E."/>
            <person name="Murat C."/>
            <person name="Nagy L.G."/>
            <person name="Nolan M."/>
            <person name="Ohm R.A."/>
            <person name="Patyshakuliyeva A."/>
            <person name="Rokas A."/>
            <person name="Ruiz-Duenas F.J."/>
            <person name="Sabat G."/>
            <person name="Salamov A."/>
            <person name="Samejima M."/>
            <person name="Schmutz J."/>
            <person name="Slot J.C."/>
            <person name="St Johnn"/>
            <person name="F"/>
            <person name="Stenlid J."/>
            <person name="Sun H."/>
            <person name="Sun S."/>
            <person name="Syed K."/>
            <person name="Tsang A."/>
            <person name="Wiebenga A."/>
            <person name="Young D."/>
            <person name="Pisabarro A."/>
            <person name="Eastwood D.C."/>
            <person name="Martin F."/>
            <person name="Cullen D."/>
            <person name="Grigoriev I.V."/>
            <person name="Hibbett D.S."/>
        </authorList>
    </citation>
    <scope>NUCLEOTIDE SEQUENCE</scope>
    <source>
        <strain evidence="2">RWD-64-598 SS2</strain>
    </source>
</reference>
<protein>
    <recommendedName>
        <fullName evidence="4">Peptidase A2 domain-containing protein</fullName>
    </recommendedName>
</protein>
<feature type="non-terminal residue" evidence="2">
    <location>
        <position position="52"/>
    </location>
</feature>
<dbReference type="Proteomes" id="UP000053558">
    <property type="component" value="Unassembled WGS sequence"/>
</dbReference>
<dbReference type="AlphaFoldDB" id="R7SFF5"/>
<gene>
    <name evidence="1" type="ORF">CONPUDRAFT_29977</name>
    <name evidence="2" type="ORF">CONPUDRAFT_33057</name>
</gene>
<dbReference type="GeneID" id="19206744"/>
<proteinExistence type="predicted"/>
<evidence type="ECO:0000313" key="3">
    <source>
        <dbReference type="Proteomes" id="UP000053558"/>
    </source>
</evidence>
<dbReference type="RefSeq" id="XP_007776061.1">
    <property type="nucleotide sequence ID" value="XM_007777871.1"/>
</dbReference>
<dbReference type="KEGG" id="cput:CONPUDRAFT_33057"/>
<dbReference type="EMBL" id="JH711716">
    <property type="protein sequence ID" value="EIW73763.1"/>
    <property type="molecule type" value="Genomic_DNA"/>
</dbReference>
<dbReference type="GeneID" id="19206666"/>
<sequence>MPVTVRQENREIACSALLDSGATGLFIDWDWGKKQGFKFTKKEHPITVFNVD</sequence>
<dbReference type="RefSeq" id="XP_007776015.1">
    <property type="nucleotide sequence ID" value="XM_007777825.1"/>
</dbReference>
<organism evidence="2 3">
    <name type="scientific">Coniophora puteana (strain RWD-64-598)</name>
    <name type="common">Brown rot fungus</name>
    <dbReference type="NCBI Taxonomy" id="741705"/>
    <lineage>
        <taxon>Eukaryota</taxon>
        <taxon>Fungi</taxon>
        <taxon>Dikarya</taxon>
        <taxon>Basidiomycota</taxon>
        <taxon>Agaricomycotina</taxon>
        <taxon>Agaricomycetes</taxon>
        <taxon>Agaricomycetidae</taxon>
        <taxon>Boletales</taxon>
        <taxon>Coniophorineae</taxon>
        <taxon>Coniophoraceae</taxon>
        <taxon>Coniophora</taxon>
    </lineage>
</organism>